<accession>A0A919WGZ9</accession>
<evidence type="ECO:0008006" key="4">
    <source>
        <dbReference type="Google" id="ProtNLM"/>
    </source>
</evidence>
<dbReference type="EMBL" id="BORC01000002">
    <property type="protein sequence ID" value="GIN61628.1"/>
    <property type="molecule type" value="Genomic_DNA"/>
</dbReference>
<dbReference type="RefSeq" id="WP_170211188.1">
    <property type="nucleotide sequence ID" value="NZ_BORC01000002.1"/>
</dbReference>
<keyword evidence="3" id="KW-1185">Reference proteome</keyword>
<evidence type="ECO:0000313" key="3">
    <source>
        <dbReference type="Proteomes" id="UP000682111"/>
    </source>
</evidence>
<name>A0A919WGZ9_9BACI</name>
<sequence>MKASDHVQDEINVENENTDKLATSKLGTWISVGVVAAVILVTYFIIFGVYMDRV</sequence>
<feature type="transmembrane region" description="Helical" evidence="1">
    <location>
        <begin position="29"/>
        <end position="50"/>
    </location>
</feature>
<keyword evidence="1" id="KW-0812">Transmembrane</keyword>
<gene>
    <name evidence="2" type="ORF">J27TS8_16210</name>
</gene>
<proteinExistence type="predicted"/>
<protein>
    <recommendedName>
        <fullName evidence="4">Cytochrome c oxidase subunit 2A</fullName>
    </recommendedName>
</protein>
<dbReference type="Proteomes" id="UP000682111">
    <property type="component" value="Unassembled WGS sequence"/>
</dbReference>
<evidence type="ECO:0000256" key="1">
    <source>
        <dbReference type="SAM" id="Phobius"/>
    </source>
</evidence>
<organism evidence="2 3">
    <name type="scientific">Robertmurraya siralis</name>
    <dbReference type="NCBI Taxonomy" id="77777"/>
    <lineage>
        <taxon>Bacteria</taxon>
        <taxon>Bacillati</taxon>
        <taxon>Bacillota</taxon>
        <taxon>Bacilli</taxon>
        <taxon>Bacillales</taxon>
        <taxon>Bacillaceae</taxon>
        <taxon>Robertmurraya</taxon>
    </lineage>
</organism>
<dbReference type="AlphaFoldDB" id="A0A919WGZ9"/>
<evidence type="ECO:0000313" key="2">
    <source>
        <dbReference type="EMBL" id="GIN61628.1"/>
    </source>
</evidence>
<keyword evidence="1" id="KW-0472">Membrane</keyword>
<comment type="caution">
    <text evidence="2">The sequence shown here is derived from an EMBL/GenBank/DDBJ whole genome shotgun (WGS) entry which is preliminary data.</text>
</comment>
<keyword evidence="1" id="KW-1133">Transmembrane helix</keyword>
<reference evidence="2" key="1">
    <citation type="submission" date="2021-03" db="EMBL/GenBank/DDBJ databases">
        <title>Antimicrobial resistance genes in bacteria isolated from Japanese honey, and their potential for conferring macrolide and lincosamide resistance in the American foulbrood pathogen Paenibacillus larvae.</title>
        <authorList>
            <person name="Okamoto M."/>
            <person name="Kumagai M."/>
            <person name="Kanamori H."/>
            <person name="Takamatsu D."/>
        </authorList>
    </citation>
    <scope>NUCLEOTIDE SEQUENCE</scope>
    <source>
        <strain evidence="2">J27TS8</strain>
    </source>
</reference>